<dbReference type="RefSeq" id="XP_003073577.1">
    <property type="nucleotide sequence ID" value="XM_003073531.1"/>
</dbReference>
<evidence type="ECO:0000256" key="1">
    <source>
        <dbReference type="ARBA" id="ARBA00022603"/>
    </source>
</evidence>
<dbReference type="AlphaFoldDB" id="E0S8V1"/>
<dbReference type="GO" id="GO:0008175">
    <property type="term" value="F:tRNA methyltransferase activity"/>
    <property type="evidence" value="ECO:0007669"/>
    <property type="project" value="TreeGrafter"/>
</dbReference>
<dbReference type="HOGENOM" id="CLU_1722358_0_0_1"/>
<keyword evidence="1 5" id="KW-0489">Methyltransferase</keyword>
<dbReference type="PANTHER" id="PTHR10920">
    <property type="entry name" value="RIBOSOMAL RNA METHYLTRANSFERASE"/>
    <property type="match status" value="1"/>
</dbReference>
<dbReference type="Proteomes" id="UP000002313">
    <property type="component" value="Chromosome IX"/>
</dbReference>
<dbReference type="OrthoDB" id="289250at2759"/>
<dbReference type="InterPro" id="IPR002877">
    <property type="entry name" value="RNA_MeTrfase_FtsJ_dom"/>
</dbReference>
<name>E0S8V1_ENCIT</name>
<keyword evidence="3" id="KW-0949">S-adenosyl-L-methionine</keyword>
<keyword evidence="2" id="KW-0808">Transferase</keyword>
<proteinExistence type="predicted"/>
<evidence type="ECO:0000256" key="2">
    <source>
        <dbReference type="ARBA" id="ARBA00022679"/>
    </source>
</evidence>
<dbReference type="InterPro" id="IPR029063">
    <property type="entry name" value="SAM-dependent_MTases_sf"/>
</dbReference>
<dbReference type="GeneID" id="9698408"/>
<dbReference type="Gene3D" id="3.40.50.150">
    <property type="entry name" value="Vaccinia Virus protein VP39"/>
    <property type="match status" value="1"/>
</dbReference>
<dbReference type="GO" id="GO:0002181">
    <property type="term" value="P:cytoplasmic translation"/>
    <property type="evidence" value="ECO:0007669"/>
    <property type="project" value="TreeGrafter"/>
</dbReference>
<dbReference type="GO" id="GO:0030488">
    <property type="term" value="P:tRNA methylation"/>
    <property type="evidence" value="ECO:0007669"/>
    <property type="project" value="TreeGrafter"/>
</dbReference>
<sequence length="152" mass="16609">MEGVVCIKGDITSDSCLRSIVEALEGVLADLVMCDGAPDITGIHEIDEYLQIELLMSALSASLRISKPGSSFVGKCLQGKYTEWMINHFRRFYNGVVLLKPRASRTESMECFLYCVGMKSTGDSSETDGAAYNASMKLCGYGKSFGLEYTVD</sequence>
<reference evidence="5 6" key="2">
    <citation type="journal article" date="2012" name="Proc. Natl. Acad. Sci. U.S.A.">
        <title>Gain and loss of multiple functionally related, horizontally transferred genes in the reduced genomes of two microsporidian parasites.</title>
        <authorList>
            <person name="Pombert J.-F."/>
            <person name="Selman M."/>
            <person name="Burki F."/>
            <person name="Bardell F.T."/>
            <person name="Farinelli L."/>
            <person name="Solter L.F."/>
            <person name="Whitman D.W."/>
            <person name="Weiss L.M."/>
            <person name="Corradi N."/>
            <person name="Keeling P.J."/>
        </authorList>
    </citation>
    <scope>NUCLEOTIDE SEQUENCE [LARGE SCALE GENOMIC DNA]</scope>
    <source>
        <strain evidence="5 6">ATCC 50506</strain>
    </source>
</reference>
<evidence type="ECO:0000259" key="4">
    <source>
        <dbReference type="Pfam" id="PF01728"/>
    </source>
</evidence>
<dbReference type="PANTHER" id="PTHR10920:SF12">
    <property type="entry name" value="TRNA (CYTIDINE(32)_GUANOSINE(34)-2'-O)-METHYLTRANSFERASE-RELATED"/>
    <property type="match status" value="1"/>
</dbReference>
<dbReference type="EMBL" id="CP001950">
    <property type="protein sequence ID" value="ADM12217.1"/>
    <property type="molecule type" value="Genomic_DNA"/>
</dbReference>
<evidence type="ECO:0000313" key="6">
    <source>
        <dbReference type="Proteomes" id="UP000002313"/>
    </source>
</evidence>
<feature type="domain" description="Ribosomal RNA methyltransferase FtsJ" evidence="4">
    <location>
        <begin position="2"/>
        <end position="117"/>
    </location>
</feature>
<dbReference type="Pfam" id="PF01728">
    <property type="entry name" value="FtsJ"/>
    <property type="match status" value="1"/>
</dbReference>
<evidence type="ECO:0000313" key="5">
    <source>
        <dbReference type="EMBL" id="ADM12217.1"/>
    </source>
</evidence>
<reference evidence="5 6" key="1">
    <citation type="journal article" date="2010" name="Nat. Commun.">
        <title>The complete sequence of the smallest known nuclear genome from the microsporidian Encephalitozoon intestinalis.</title>
        <authorList>
            <person name="Corradi N."/>
            <person name="Pombert J.-F."/>
            <person name="Farinelli L."/>
            <person name="Didier E.S."/>
            <person name="Keeling P.J."/>
        </authorList>
    </citation>
    <scope>NUCLEOTIDE SEQUENCE [LARGE SCALE GENOMIC DNA]</scope>
    <source>
        <strain evidence="5 6">ATCC 50506</strain>
    </source>
</reference>
<dbReference type="InterPro" id="IPR050082">
    <property type="entry name" value="RNA_methyltr_RlmE"/>
</dbReference>
<evidence type="ECO:0000256" key="3">
    <source>
        <dbReference type="ARBA" id="ARBA00022691"/>
    </source>
</evidence>
<dbReference type="GO" id="GO:0005737">
    <property type="term" value="C:cytoplasm"/>
    <property type="evidence" value="ECO:0007669"/>
    <property type="project" value="TreeGrafter"/>
</dbReference>
<keyword evidence="6" id="KW-1185">Reference proteome</keyword>
<protein>
    <submittedName>
        <fullName evidence="5">Ribosomal RNA methyltransferase</fullName>
    </submittedName>
</protein>
<organism evidence="5 6">
    <name type="scientific">Encephalitozoon intestinalis (strain ATCC 50506)</name>
    <name type="common">Microsporidian parasite</name>
    <name type="synonym">Septata intestinalis</name>
    <dbReference type="NCBI Taxonomy" id="876142"/>
    <lineage>
        <taxon>Eukaryota</taxon>
        <taxon>Fungi</taxon>
        <taxon>Fungi incertae sedis</taxon>
        <taxon>Microsporidia</taxon>
        <taxon>Unikaryonidae</taxon>
        <taxon>Encephalitozoon</taxon>
    </lineage>
</organism>
<dbReference type="SUPFAM" id="SSF53335">
    <property type="entry name" value="S-adenosyl-L-methionine-dependent methyltransferases"/>
    <property type="match status" value="1"/>
</dbReference>
<gene>
    <name evidence="5" type="ORF">Eint_090880</name>
</gene>
<accession>E0S8V1</accession>
<dbReference type="VEuPathDB" id="MicrosporidiaDB:Eint_090880"/>
<dbReference type="KEGG" id="ein:Eint_090880"/>